<dbReference type="Pfam" id="PF00012">
    <property type="entry name" value="HSP70"/>
    <property type="match status" value="1"/>
</dbReference>
<dbReference type="SUPFAM" id="SSF53067">
    <property type="entry name" value="Actin-like ATPase domain"/>
    <property type="match status" value="2"/>
</dbReference>
<organism evidence="5 6">
    <name type="scientific">Planctopirus hydrillae</name>
    <dbReference type="NCBI Taxonomy" id="1841610"/>
    <lineage>
        <taxon>Bacteria</taxon>
        <taxon>Pseudomonadati</taxon>
        <taxon>Planctomycetota</taxon>
        <taxon>Planctomycetia</taxon>
        <taxon>Planctomycetales</taxon>
        <taxon>Planctomycetaceae</taxon>
        <taxon>Planctopirus</taxon>
    </lineage>
</organism>
<dbReference type="OrthoDB" id="9760742at2"/>
<evidence type="ECO:0000313" key="5">
    <source>
        <dbReference type="EMBL" id="ODA36475.1"/>
    </source>
</evidence>
<evidence type="ECO:0000256" key="3">
    <source>
        <dbReference type="ARBA" id="ARBA00022840"/>
    </source>
</evidence>
<reference evidence="5 6" key="1">
    <citation type="submission" date="2016-05" db="EMBL/GenBank/DDBJ databases">
        <title>Genomic and physiological characterization of Planctopirus sp. isolated from fresh water lake.</title>
        <authorList>
            <person name="Subhash Y."/>
            <person name="Ramana C."/>
        </authorList>
    </citation>
    <scope>NUCLEOTIDE SEQUENCE [LARGE SCALE GENOMIC DNA]</scope>
    <source>
        <strain evidence="5 6">JC280</strain>
    </source>
</reference>
<protein>
    <submittedName>
        <fullName evidence="5">Molecular chaperone DnaK</fullName>
    </submittedName>
</protein>
<gene>
    <name evidence="5" type="ORF">A6X21_01970</name>
</gene>
<comment type="similarity">
    <text evidence="1 4">Belongs to the heat shock protein 70 family.</text>
</comment>
<keyword evidence="2 4" id="KW-0547">Nucleotide-binding</keyword>
<evidence type="ECO:0000256" key="1">
    <source>
        <dbReference type="ARBA" id="ARBA00007381"/>
    </source>
</evidence>
<sequence>MAHQFAVGIDLGTTNSVVSYVRLSDEKPDVGLLPIPQLVAPQTTEARTSLPSFLYCAGPHDAPGSLDVPWSKDRDFSVGELARRQSADYPERTVMAAKSWLGHSKVDRHQALLPVGSEESTTGIVTRISPVTASRRYLEHLVSAWKQAFPDAPISEQLVVLTVPASFDASARELTREAAFAAGLPDSLILLEEPQAAVYAWLTSQGEKWRKQLKVGETLLVCDVGGGTTDLTIVQVLEEGGELSLQRMAVGNHLLVGGDNMDLALAFHVAELFQAKGVQLDPWQSISLWHTCRQAKEVLLAPDGPKTHTISIKGRGSKLIGGAVSVEVDRAAVAQLLTDGFFPECSLDSLPQKRRQSGFQELGLPYETDTGITRHVAAFLATHAAGVSTGPTHLLLNGGVFKAPALAHRLAQVLGSWYPATPVKLLAGEPDLDHAVARGAAYYGWAKQHGGVRIRGGTARSYYVGIETAGLAVPGAPRPLRALCVVPFGMEEGTEVDVPSDPIGLIVGQPAQFRFFSSSVRKDDRAGSRLTAWSPDDLSETDSLETMLSAGDSAEEHYVPVKFHSKITELGVLELWCVSTRSEGKWKLEFSVRDED</sequence>
<dbReference type="InterPro" id="IPR043129">
    <property type="entry name" value="ATPase_NBD"/>
</dbReference>
<proteinExistence type="inferred from homology"/>
<dbReference type="InterPro" id="IPR013126">
    <property type="entry name" value="Hsp_70_fam"/>
</dbReference>
<dbReference type="Proteomes" id="UP000094828">
    <property type="component" value="Unassembled WGS sequence"/>
</dbReference>
<dbReference type="PANTHER" id="PTHR19375">
    <property type="entry name" value="HEAT SHOCK PROTEIN 70KDA"/>
    <property type="match status" value="1"/>
</dbReference>
<dbReference type="PROSITE" id="PS00297">
    <property type="entry name" value="HSP70_1"/>
    <property type="match status" value="1"/>
</dbReference>
<dbReference type="EMBL" id="LYDR01000020">
    <property type="protein sequence ID" value="ODA36475.1"/>
    <property type="molecule type" value="Genomic_DNA"/>
</dbReference>
<keyword evidence="3 4" id="KW-0067">ATP-binding</keyword>
<dbReference type="GO" id="GO:0005524">
    <property type="term" value="F:ATP binding"/>
    <property type="evidence" value="ECO:0007669"/>
    <property type="project" value="UniProtKB-KW"/>
</dbReference>
<dbReference type="RefSeq" id="WP_068845479.1">
    <property type="nucleotide sequence ID" value="NZ_LYDR01000020.1"/>
</dbReference>
<dbReference type="CDD" id="cd10170">
    <property type="entry name" value="ASKHA_NBD_HSP70"/>
    <property type="match status" value="1"/>
</dbReference>
<dbReference type="PRINTS" id="PR00301">
    <property type="entry name" value="HEATSHOCK70"/>
</dbReference>
<dbReference type="InterPro" id="IPR018181">
    <property type="entry name" value="Heat_shock_70_CS"/>
</dbReference>
<accession>A0A1C3ETG2</accession>
<keyword evidence="6" id="KW-1185">Reference proteome</keyword>
<dbReference type="STRING" id="1841610.A6X21_01970"/>
<comment type="caution">
    <text evidence="5">The sequence shown here is derived from an EMBL/GenBank/DDBJ whole genome shotgun (WGS) entry which is preliminary data.</text>
</comment>
<evidence type="ECO:0000256" key="4">
    <source>
        <dbReference type="RuleBase" id="RU003322"/>
    </source>
</evidence>
<dbReference type="Gene3D" id="3.30.420.40">
    <property type="match status" value="2"/>
</dbReference>
<dbReference type="AlphaFoldDB" id="A0A1C3ETG2"/>
<evidence type="ECO:0000313" key="6">
    <source>
        <dbReference type="Proteomes" id="UP000094828"/>
    </source>
</evidence>
<name>A0A1C3ETG2_9PLAN</name>
<dbReference type="GO" id="GO:0140662">
    <property type="term" value="F:ATP-dependent protein folding chaperone"/>
    <property type="evidence" value="ECO:0007669"/>
    <property type="project" value="InterPro"/>
</dbReference>
<dbReference type="Gene3D" id="3.90.640.10">
    <property type="entry name" value="Actin, Chain A, domain 4"/>
    <property type="match status" value="1"/>
</dbReference>
<evidence type="ECO:0000256" key="2">
    <source>
        <dbReference type="ARBA" id="ARBA00022741"/>
    </source>
</evidence>